<evidence type="ECO:0000313" key="8">
    <source>
        <dbReference type="Proteomes" id="UP000054538"/>
    </source>
</evidence>
<keyword evidence="2 5" id="KW-0813">Transport</keyword>
<comment type="subcellular location">
    <subcellularLocation>
        <location evidence="1">Endomembrane system</location>
    </subcellularLocation>
</comment>
<evidence type="ECO:0000259" key="6">
    <source>
        <dbReference type="PROSITE" id="PS51072"/>
    </source>
</evidence>
<evidence type="ECO:0000256" key="2">
    <source>
        <dbReference type="ARBA" id="ARBA00022448"/>
    </source>
</evidence>
<evidence type="ECO:0000256" key="1">
    <source>
        <dbReference type="ARBA" id="ARBA00004308"/>
    </source>
</evidence>
<keyword evidence="3 5" id="KW-0653">Protein transport</keyword>
<evidence type="ECO:0000256" key="5">
    <source>
        <dbReference type="PIRNR" id="PIRNR005992"/>
    </source>
</evidence>
<sequence length="450" mass="48619">MAIDGLIILDASGRPIIQSGYTSFPLAYPLLHIDAVNNELSKASRPGIVDPVIYVAPGIGDLGGSACCHVEVGELRLVASISGNADPLVAFAFLQAFTDILHDYFDTVSTATLKDNFDVVYQLLEETLDSSGHPLTTSPNALRDIVLPPSLLSKLLASLPTAAPTAPGRPGASVVPSTLSGAFASPIPWRRLGVRHNHNEILFDVTEEMRAIVGRNGGTLVSSVYGKIGSNARLTGMPELLLSLTNPNVMAECAFHPCVRLQRWTREKVLSFVPPDGKFVLAEYQYNAPQGALAGNVPVPLSLKPNITVGEFGGNFTVTFSSRTTKIMENVRIELWLGEDATGAQCTVSSAGSGVGSVGGVEGSWALDQHKKILRWEIPNMHSSGSWVLRGSWTSRAKVPRPAHAFQIYFEVPTYSFSSLKVDRVQLSGETYKMFKGVRMQGRGSIEWRW</sequence>
<name>A0A0D0DWG2_9AGAM</name>
<dbReference type="EMBL" id="KN824852">
    <property type="protein sequence ID" value="KIK99708.1"/>
    <property type="molecule type" value="Genomic_DNA"/>
</dbReference>
<dbReference type="STRING" id="930991.A0A0D0DWG2"/>
<dbReference type="Gene3D" id="3.30.450.60">
    <property type="match status" value="1"/>
</dbReference>
<dbReference type="SUPFAM" id="SSF49447">
    <property type="entry name" value="Second domain of Mu2 adaptin subunit (ap50) of ap2 adaptor"/>
    <property type="match status" value="1"/>
</dbReference>
<dbReference type="GO" id="GO:0016192">
    <property type="term" value="P:vesicle-mediated transport"/>
    <property type="evidence" value="ECO:0007669"/>
    <property type="project" value="InterPro"/>
</dbReference>
<dbReference type="GO" id="GO:0012505">
    <property type="term" value="C:endomembrane system"/>
    <property type="evidence" value="ECO:0007669"/>
    <property type="project" value="UniProtKB-SubCell"/>
</dbReference>
<dbReference type="PANTHER" id="PTHR10529">
    <property type="entry name" value="AP COMPLEX SUBUNIT MU"/>
    <property type="match status" value="1"/>
</dbReference>
<dbReference type="SUPFAM" id="SSF64356">
    <property type="entry name" value="SNARE-like"/>
    <property type="match status" value="1"/>
</dbReference>
<dbReference type="PIRSF" id="PIRSF005992">
    <property type="entry name" value="Clathrin_mu"/>
    <property type="match status" value="1"/>
</dbReference>
<dbReference type="Pfam" id="PF00928">
    <property type="entry name" value="Adap_comp_sub"/>
    <property type="match status" value="1"/>
</dbReference>
<dbReference type="InterPro" id="IPR028565">
    <property type="entry name" value="MHD"/>
</dbReference>
<dbReference type="InterPro" id="IPR001392">
    <property type="entry name" value="Clathrin_mu"/>
</dbReference>
<dbReference type="GO" id="GO:0030131">
    <property type="term" value="C:clathrin adaptor complex"/>
    <property type="evidence" value="ECO:0007669"/>
    <property type="project" value="UniProtKB-UniRule"/>
</dbReference>
<dbReference type="PRINTS" id="PR00314">
    <property type="entry name" value="CLATHRINADPT"/>
</dbReference>
<dbReference type="PROSITE" id="PS00990">
    <property type="entry name" value="CLAT_ADAPTOR_M_1"/>
    <property type="match status" value="1"/>
</dbReference>
<dbReference type="InterPro" id="IPR018240">
    <property type="entry name" value="Clathrin_mu_CS"/>
</dbReference>
<dbReference type="PROSITE" id="PS51072">
    <property type="entry name" value="MHD"/>
    <property type="match status" value="1"/>
</dbReference>
<dbReference type="InterPro" id="IPR011012">
    <property type="entry name" value="Longin-like_dom_sf"/>
</dbReference>
<proteinExistence type="inferred from homology"/>
<evidence type="ECO:0000313" key="7">
    <source>
        <dbReference type="EMBL" id="KIK99708.1"/>
    </source>
</evidence>
<keyword evidence="4" id="KW-0472">Membrane</keyword>
<dbReference type="HOGENOM" id="CLU_026996_6_2_1"/>
<evidence type="ECO:0000256" key="3">
    <source>
        <dbReference type="ARBA" id="ARBA00022927"/>
    </source>
</evidence>
<organism evidence="7 8">
    <name type="scientific">Paxillus rubicundulus Ve08.2h10</name>
    <dbReference type="NCBI Taxonomy" id="930991"/>
    <lineage>
        <taxon>Eukaryota</taxon>
        <taxon>Fungi</taxon>
        <taxon>Dikarya</taxon>
        <taxon>Basidiomycota</taxon>
        <taxon>Agaricomycotina</taxon>
        <taxon>Agaricomycetes</taxon>
        <taxon>Agaricomycetidae</taxon>
        <taxon>Boletales</taxon>
        <taxon>Paxilineae</taxon>
        <taxon>Paxillaceae</taxon>
        <taxon>Paxillus</taxon>
    </lineage>
</organism>
<evidence type="ECO:0000256" key="4">
    <source>
        <dbReference type="ARBA" id="ARBA00023136"/>
    </source>
</evidence>
<dbReference type="OrthoDB" id="870at2759"/>
<dbReference type="Gene3D" id="2.60.40.1170">
    <property type="entry name" value="Mu homology domain, subdomain B"/>
    <property type="match status" value="2"/>
</dbReference>
<dbReference type="AlphaFoldDB" id="A0A0D0DWG2"/>
<keyword evidence="8" id="KW-1185">Reference proteome</keyword>
<accession>A0A0D0DWG2</accession>
<reference evidence="8" key="2">
    <citation type="submission" date="2015-01" db="EMBL/GenBank/DDBJ databases">
        <title>Evolutionary Origins and Diversification of the Mycorrhizal Mutualists.</title>
        <authorList>
            <consortium name="DOE Joint Genome Institute"/>
            <consortium name="Mycorrhizal Genomics Consortium"/>
            <person name="Kohler A."/>
            <person name="Kuo A."/>
            <person name="Nagy L.G."/>
            <person name="Floudas D."/>
            <person name="Copeland A."/>
            <person name="Barry K.W."/>
            <person name="Cichocki N."/>
            <person name="Veneault-Fourrey C."/>
            <person name="LaButti K."/>
            <person name="Lindquist E.A."/>
            <person name="Lipzen A."/>
            <person name="Lundell T."/>
            <person name="Morin E."/>
            <person name="Murat C."/>
            <person name="Riley R."/>
            <person name="Ohm R."/>
            <person name="Sun H."/>
            <person name="Tunlid A."/>
            <person name="Henrissat B."/>
            <person name="Grigoriev I.V."/>
            <person name="Hibbett D.S."/>
            <person name="Martin F."/>
        </authorList>
    </citation>
    <scope>NUCLEOTIDE SEQUENCE [LARGE SCALE GENOMIC DNA]</scope>
    <source>
        <strain evidence="8">Ve08.2h10</strain>
    </source>
</reference>
<protein>
    <recommendedName>
        <fullName evidence="6">MHD domain-containing protein</fullName>
    </recommendedName>
</protein>
<reference evidence="7 8" key="1">
    <citation type="submission" date="2014-04" db="EMBL/GenBank/DDBJ databases">
        <authorList>
            <consortium name="DOE Joint Genome Institute"/>
            <person name="Kuo A."/>
            <person name="Kohler A."/>
            <person name="Jargeat P."/>
            <person name="Nagy L.G."/>
            <person name="Floudas D."/>
            <person name="Copeland A."/>
            <person name="Barry K.W."/>
            <person name="Cichocki N."/>
            <person name="Veneault-Fourrey C."/>
            <person name="LaButti K."/>
            <person name="Lindquist E.A."/>
            <person name="Lipzen A."/>
            <person name="Lundell T."/>
            <person name="Morin E."/>
            <person name="Murat C."/>
            <person name="Sun H."/>
            <person name="Tunlid A."/>
            <person name="Henrissat B."/>
            <person name="Grigoriev I.V."/>
            <person name="Hibbett D.S."/>
            <person name="Martin F."/>
            <person name="Nordberg H.P."/>
            <person name="Cantor M.N."/>
            <person name="Hua S.X."/>
        </authorList>
    </citation>
    <scope>NUCLEOTIDE SEQUENCE [LARGE SCALE GENOMIC DNA]</scope>
    <source>
        <strain evidence="7 8">Ve08.2h10</strain>
    </source>
</reference>
<feature type="domain" description="MHD" evidence="6">
    <location>
        <begin position="198"/>
        <end position="450"/>
    </location>
</feature>
<dbReference type="InParanoid" id="A0A0D0DWG2"/>
<dbReference type="InterPro" id="IPR036168">
    <property type="entry name" value="AP2_Mu_C_sf"/>
</dbReference>
<dbReference type="GO" id="GO:0006886">
    <property type="term" value="P:intracellular protein transport"/>
    <property type="evidence" value="ECO:0007669"/>
    <property type="project" value="UniProtKB-UniRule"/>
</dbReference>
<dbReference type="InterPro" id="IPR050431">
    <property type="entry name" value="Adaptor_comp_med_subunit"/>
</dbReference>
<dbReference type="CDD" id="cd14837">
    <property type="entry name" value="AP3_Mu_N"/>
    <property type="match status" value="1"/>
</dbReference>
<dbReference type="CDD" id="cd09252">
    <property type="entry name" value="AP-3_Mu3_Cterm"/>
    <property type="match status" value="1"/>
</dbReference>
<dbReference type="Proteomes" id="UP000054538">
    <property type="component" value="Unassembled WGS sequence"/>
</dbReference>
<gene>
    <name evidence="7" type="ORF">PAXRUDRAFT_131462</name>
</gene>
<comment type="similarity">
    <text evidence="5">Belongs to the adaptor complexes medium subunit family.</text>
</comment>